<evidence type="ECO:0000313" key="15">
    <source>
        <dbReference type="Proteomes" id="UP000006727"/>
    </source>
</evidence>
<dbReference type="EMBL" id="ABEU02000023">
    <property type="protein sequence ID" value="PNR29106.1"/>
    <property type="molecule type" value="Genomic_DNA"/>
</dbReference>
<sequence length="521" mass="57903">MVVLAASIISKSGKALVSRQCVDMSRIRIEGLLSTFPKLVDIGKQHTYVETDNVRYVYQPMESLYLLLVTNKQSNILEDRDTLQTLSKLVPEYVPSLDEEGVCRMAFELIFAFDEVISLGHKENVTIAQVKQYVEMESHEERMHKRMIESKINDSKDLMKRKANEIEKNKIEKGRGGKGNYVSSMSSMSSRFDNSFEGTDSSMGGGVRNNSTSFGSGLDYDTFKPPARVTSTSAPSKGGMQLGKSTKANQFLESLKAEGEVIVEDVAPGPVRSSAALPISSDPIMVGVEENLVVVLKKDGGLENLEVQGNMSLVVQKEEDAYIRVQVESSENSNFNFKTHPNIDKNLYSEKNVLGLKDSSRPFPTGNPLDILKWRMQSKQDSMAPLSINCWPSVSGGESYVNIEYEASRTFELQNVVIRIPLPAIRDVPAVNQVDGEWRYDSRNSVLEWSITLIDNSNRSGSMEFVVPAADPNSFFPIDVKFTSNKTFCDLKVGSVIQTQSGNSVKFGKRTQLVVDSYQVV</sequence>
<dbReference type="Pfam" id="PF00928">
    <property type="entry name" value="Adap_comp_sub"/>
    <property type="match status" value="1"/>
</dbReference>
<gene>
    <name evidence="14" type="primary">LOC112275549</name>
    <name evidence="13" type="ORF">PHYPA_027798</name>
</gene>
<dbReference type="InterPro" id="IPR011012">
    <property type="entry name" value="Longin-like_dom_sf"/>
</dbReference>
<evidence type="ECO:0000256" key="10">
    <source>
        <dbReference type="RuleBase" id="RU364018"/>
    </source>
</evidence>
<evidence type="ECO:0000313" key="13">
    <source>
        <dbReference type="EMBL" id="PNR29106.1"/>
    </source>
</evidence>
<evidence type="ECO:0000313" key="14">
    <source>
        <dbReference type="EnsemblPlants" id="Pp3c23_8750V3.1"/>
    </source>
</evidence>
<comment type="similarity">
    <text evidence="1 10">Belongs to the adaptor complexes medium subunit family. Delta-COP subfamily.</text>
</comment>
<dbReference type="GeneID" id="112275549"/>
<accession>A0A2K1IIK5</accession>
<dbReference type="OrthoDB" id="10266042at2759"/>
<comment type="subcellular location">
    <subcellularLocation>
        <location evidence="10 11">Cytoplasm</location>
    </subcellularLocation>
    <subcellularLocation>
        <location evidence="10 11">Cytoplasmic vesicle</location>
        <location evidence="10 11">COPI-coated vesicle membrane</location>
        <topology evidence="10 11">Peripheral membrane protein</topology>
        <orientation evidence="10 11">Cytoplasmic side</orientation>
    </subcellularLocation>
    <subcellularLocation>
        <location evidence="10 11">Golgi apparatus membrane</location>
        <topology evidence="10 11">Peripheral membrane protein</topology>
        <orientation evidence="10 11">Cytoplasmic side</orientation>
    </subcellularLocation>
</comment>
<comment type="function">
    <text evidence="10">The coatomer is a cytosolic protein complex that binds to dilysine motifs and reversibly associates with Golgi non-clathrin-coated vesicles, which further mediate biosynthetic protein transport from the ER, via the Golgi up to the trans Golgi network. Coatomer complex is required for budding from Golgi membranes, and is essential for the retrograde Golgi-to-ER transport of dilysine-tagged proteins.</text>
</comment>
<reference evidence="13 15" key="2">
    <citation type="journal article" date="2018" name="Plant J.">
        <title>The Physcomitrella patens chromosome-scale assembly reveals moss genome structure and evolution.</title>
        <authorList>
            <person name="Lang D."/>
            <person name="Ullrich K.K."/>
            <person name="Murat F."/>
            <person name="Fuchs J."/>
            <person name="Jenkins J."/>
            <person name="Haas F.B."/>
            <person name="Piednoel M."/>
            <person name="Gundlach H."/>
            <person name="Van Bel M."/>
            <person name="Meyberg R."/>
            <person name="Vives C."/>
            <person name="Morata J."/>
            <person name="Symeonidi A."/>
            <person name="Hiss M."/>
            <person name="Muchero W."/>
            <person name="Kamisugi Y."/>
            <person name="Saleh O."/>
            <person name="Blanc G."/>
            <person name="Decker E.L."/>
            <person name="van Gessel N."/>
            <person name="Grimwood J."/>
            <person name="Hayes R.D."/>
            <person name="Graham S.W."/>
            <person name="Gunter L.E."/>
            <person name="McDaniel S.F."/>
            <person name="Hoernstein S.N.W."/>
            <person name="Larsson A."/>
            <person name="Li F.W."/>
            <person name="Perroud P.F."/>
            <person name="Phillips J."/>
            <person name="Ranjan P."/>
            <person name="Rokshar D.S."/>
            <person name="Rothfels C.J."/>
            <person name="Schneider L."/>
            <person name="Shu S."/>
            <person name="Stevenson D.W."/>
            <person name="Thummler F."/>
            <person name="Tillich M."/>
            <person name="Villarreal Aguilar J.C."/>
            <person name="Widiez T."/>
            <person name="Wong G.K."/>
            <person name="Wymore A."/>
            <person name="Zhang Y."/>
            <person name="Zimmer A.D."/>
            <person name="Quatrano R.S."/>
            <person name="Mayer K.F.X."/>
            <person name="Goodstein D."/>
            <person name="Casacuberta J.M."/>
            <person name="Vandepoele K."/>
            <person name="Reski R."/>
            <person name="Cuming A.C."/>
            <person name="Tuskan G.A."/>
            <person name="Maumus F."/>
            <person name="Salse J."/>
            <person name="Schmutz J."/>
            <person name="Rensing S.A."/>
        </authorList>
    </citation>
    <scope>NUCLEOTIDE SEQUENCE [LARGE SCALE GENOMIC DNA]</scope>
    <source>
        <strain evidence="14 15">cv. Gransden 2004</strain>
    </source>
</reference>
<dbReference type="SUPFAM" id="SSF49447">
    <property type="entry name" value="Second domain of Mu2 adaptin subunit (ap50) of ap2 adaptor"/>
    <property type="match status" value="1"/>
</dbReference>
<dbReference type="PaxDb" id="3218-PP1S10_163V6.1"/>
<dbReference type="SUPFAM" id="SSF64356">
    <property type="entry name" value="SNARE-like"/>
    <property type="match status" value="1"/>
</dbReference>
<evidence type="ECO:0000256" key="5">
    <source>
        <dbReference type="ARBA" id="ARBA00022892"/>
    </source>
</evidence>
<dbReference type="InterPro" id="IPR028565">
    <property type="entry name" value="MHD"/>
</dbReference>
<comment type="subunit">
    <text evidence="2 10">Oligomeric complex that consists of at least the alpha, beta, beta', gamma, delta, epsilon and zeta subunits.</text>
</comment>
<evidence type="ECO:0000256" key="6">
    <source>
        <dbReference type="ARBA" id="ARBA00022927"/>
    </source>
</evidence>
<reference evidence="14" key="3">
    <citation type="submission" date="2020-12" db="UniProtKB">
        <authorList>
            <consortium name="EnsemblPlants"/>
        </authorList>
    </citation>
    <scope>IDENTIFICATION</scope>
</reference>
<evidence type="ECO:0000256" key="9">
    <source>
        <dbReference type="ARBA" id="ARBA00023329"/>
    </source>
</evidence>
<keyword evidence="7 10" id="KW-0333">Golgi apparatus</keyword>
<keyword evidence="6 10" id="KW-0653">Protein transport</keyword>
<dbReference type="InterPro" id="IPR036168">
    <property type="entry name" value="AP2_Mu_C_sf"/>
</dbReference>
<dbReference type="GO" id="GO:0030126">
    <property type="term" value="C:COPI vesicle coat"/>
    <property type="evidence" value="ECO:0000318"/>
    <property type="project" value="GO_Central"/>
</dbReference>
<evidence type="ECO:0000256" key="1">
    <source>
        <dbReference type="ARBA" id="ARBA00010516"/>
    </source>
</evidence>
<dbReference type="OMA" id="NFTRIRI"/>
<dbReference type="PROSITE" id="PS51072">
    <property type="entry name" value="MHD"/>
    <property type="match status" value="1"/>
</dbReference>
<evidence type="ECO:0000259" key="12">
    <source>
        <dbReference type="PROSITE" id="PS51072"/>
    </source>
</evidence>
<dbReference type="Gene3D" id="3.30.450.60">
    <property type="match status" value="1"/>
</dbReference>
<evidence type="ECO:0000256" key="7">
    <source>
        <dbReference type="ARBA" id="ARBA00023034"/>
    </source>
</evidence>
<evidence type="ECO:0000256" key="2">
    <source>
        <dbReference type="ARBA" id="ARBA00011775"/>
    </source>
</evidence>
<dbReference type="CDD" id="cd09254">
    <property type="entry name" value="AP_delta-COPI_MHD"/>
    <property type="match status" value="1"/>
</dbReference>
<dbReference type="Gramene" id="Pp3c23_8750V3.1">
    <property type="protein sequence ID" value="Pp3c23_8750V3.1"/>
    <property type="gene ID" value="Pp3c23_8750"/>
</dbReference>
<dbReference type="Proteomes" id="UP000006727">
    <property type="component" value="Chromosome 23"/>
</dbReference>
<evidence type="ECO:0000256" key="8">
    <source>
        <dbReference type="ARBA" id="ARBA00023136"/>
    </source>
</evidence>
<protein>
    <recommendedName>
        <fullName evidence="10">Coatomer subunit delta</fullName>
    </recommendedName>
</protein>
<keyword evidence="4 10" id="KW-0963">Cytoplasm</keyword>
<dbReference type="PANTHER" id="PTHR10121">
    <property type="entry name" value="COATOMER SUBUNIT DELTA"/>
    <property type="match status" value="1"/>
</dbReference>
<keyword evidence="8 10" id="KW-0472">Membrane</keyword>
<dbReference type="GO" id="GO:0051645">
    <property type="term" value="P:Golgi localization"/>
    <property type="evidence" value="ECO:0000318"/>
    <property type="project" value="GO_Central"/>
</dbReference>
<reference evidence="13 15" key="1">
    <citation type="journal article" date="2008" name="Science">
        <title>The Physcomitrella genome reveals evolutionary insights into the conquest of land by plants.</title>
        <authorList>
            <person name="Rensing S."/>
            <person name="Lang D."/>
            <person name="Zimmer A."/>
            <person name="Terry A."/>
            <person name="Salamov A."/>
            <person name="Shapiro H."/>
            <person name="Nishiyama T."/>
            <person name="Perroud P.-F."/>
            <person name="Lindquist E."/>
            <person name="Kamisugi Y."/>
            <person name="Tanahashi T."/>
            <person name="Sakakibara K."/>
            <person name="Fujita T."/>
            <person name="Oishi K."/>
            <person name="Shin-I T."/>
            <person name="Kuroki Y."/>
            <person name="Toyoda A."/>
            <person name="Suzuki Y."/>
            <person name="Hashimoto A."/>
            <person name="Yamaguchi K."/>
            <person name="Sugano A."/>
            <person name="Kohara Y."/>
            <person name="Fujiyama A."/>
            <person name="Anterola A."/>
            <person name="Aoki S."/>
            <person name="Ashton N."/>
            <person name="Barbazuk W.B."/>
            <person name="Barker E."/>
            <person name="Bennetzen J."/>
            <person name="Bezanilla M."/>
            <person name="Blankenship R."/>
            <person name="Cho S.H."/>
            <person name="Dutcher S."/>
            <person name="Estelle M."/>
            <person name="Fawcett J.A."/>
            <person name="Gundlach H."/>
            <person name="Hanada K."/>
            <person name="Heyl A."/>
            <person name="Hicks K.A."/>
            <person name="Hugh J."/>
            <person name="Lohr M."/>
            <person name="Mayer K."/>
            <person name="Melkozernov A."/>
            <person name="Murata T."/>
            <person name="Nelson D."/>
            <person name="Pils B."/>
            <person name="Prigge M."/>
            <person name="Reiss B."/>
            <person name="Renner T."/>
            <person name="Rombauts S."/>
            <person name="Rushton P."/>
            <person name="Sanderfoot A."/>
            <person name="Schween G."/>
            <person name="Shiu S.-H."/>
            <person name="Stueber K."/>
            <person name="Theodoulou F.L."/>
            <person name="Tu H."/>
            <person name="Van de Peer Y."/>
            <person name="Verrier P.J."/>
            <person name="Waters E."/>
            <person name="Wood A."/>
            <person name="Yang L."/>
            <person name="Cove D."/>
            <person name="Cuming A."/>
            <person name="Hasebe M."/>
            <person name="Lucas S."/>
            <person name="Mishler D.B."/>
            <person name="Reski R."/>
            <person name="Grigoriev I."/>
            <person name="Quatrano R.S."/>
            <person name="Boore J.L."/>
        </authorList>
    </citation>
    <scope>NUCLEOTIDE SEQUENCE [LARGE SCALE GENOMIC DNA]</scope>
    <source>
        <strain evidence="14 15">cv. Gransden 2004</strain>
    </source>
</reference>
<dbReference type="GO" id="GO:0000139">
    <property type="term" value="C:Golgi membrane"/>
    <property type="evidence" value="ECO:0007669"/>
    <property type="project" value="UniProtKB-SubCell"/>
</dbReference>
<evidence type="ECO:0000256" key="4">
    <source>
        <dbReference type="ARBA" id="ARBA00022490"/>
    </source>
</evidence>
<proteinExistence type="inferred from homology"/>
<feature type="domain" description="MHD" evidence="12">
    <location>
        <begin position="281"/>
        <end position="521"/>
    </location>
</feature>
<dbReference type="Gene3D" id="2.60.40.1170">
    <property type="entry name" value="Mu homology domain, subdomain B"/>
    <property type="match status" value="2"/>
</dbReference>
<evidence type="ECO:0000256" key="3">
    <source>
        <dbReference type="ARBA" id="ARBA00022448"/>
    </source>
</evidence>
<keyword evidence="15" id="KW-1185">Reference proteome</keyword>
<dbReference type="RefSeq" id="XP_024361771.1">
    <property type="nucleotide sequence ID" value="XM_024506003.2"/>
</dbReference>
<dbReference type="CDD" id="cd14830">
    <property type="entry name" value="Delta_COP_N"/>
    <property type="match status" value="1"/>
</dbReference>
<name>A0A2K1IIK5_PHYPA</name>
<dbReference type="PANTHER" id="PTHR10121:SF0">
    <property type="entry name" value="COATOMER SUBUNIT DELTA"/>
    <property type="match status" value="1"/>
</dbReference>
<dbReference type="GO" id="GO:0006890">
    <property type="term" value="P:retrograde vesicle-mediated transport, Golgi to endoplasmic reticulum"/>
    <property type="evidence" value="ECO:0000318"/>
    <property type="project" value="GO_Central"/>
</dbReference>
<organism evidence="13">
    <name type="scientific">Physcomitrium patens</name>
    <name type="common">Spreading-leaved earth moss</name>
    <name type="synonym">Physcomitrella patens</name>
    <dbReference type="NCBI Taxonomy" id="3218"/>
    <lineage>
        <taxon>Eukaryota</taxon>
        <taxon>Viridiplantae</taxon>
        <taxon>Streptophyta</taxon>
        <taxon>Embryophyta</taxon>
        <taxon>Bryophyta</taxon>
        <taxon>Bryophytina</taxon>
        <taxon>Bryopsida</taxon>
        <taxon>Funariidae</taxon>
        <taxon>Funariales</taxon>
        <taxon>Funariaceae</taxon>
        <taxon>Physcomitrium</taxon>
    </lineage>
</organism>
<keyword evidence="9 10" id="KW-0968">Cytoplasmic vesicle</keyword>
<evidence type="ECO:0000256" key="11">
    <source>
        <dbReference type="RuleBase" id="RU366052"/>
    </source>
</evidence>
<dbReference type="GO" id="GO:0006888">
    <property type="term" value="P:endoplasmic reticulum to Golgi vesicle-mediated transport"/>
    <property type="evidence" value="ECO:0000318"/>
    <property type="project" value="GO_Central"/>
</dbReference>
<dbReference type="STRING" id="3218.A0A2K1IIK5"/>
<dbReference type="GO" id="GO:0015031">
    <property type="term" value="P:protein transport"/>
    <property type="evidence" value="ECO:0007669"/>
    <property type="project" value="UniProtKB-KW"/>
</dbReference>
<dbReference type="EnsemblPlants" id="Pp3c23_8750V3.2">
    <property type="protein sequence ID" value="Pp3c23_8750V3.2"/>
    <property type="gene ID" value="Pp3c23_8750"/>
</dbReference>
<keyword evidence="5 10" id="KW-0931">ER-Golgi transport</keyword>
<dbReference type="Gramene" id="Pp3c23_8750V3.2">
    <property type="protein sequence ID" value="Pp3c23_8750V3.2"/>
    <property type="gene ID" value="Pp3c23_8750"/>
</dbReference>
<dbReference type="AlphaFoldDB" id="A0A2K1IIK5"/>
<dbReference type="InterPro" id="IPR027059">
    <property type="entry name" value="Coatomer_dsu"/>
</dbReference>
<dbReference type="FunFam" id="3.30.450.60:FF:000003">
    <property type="entry name" value="Coatomer subunit delta"/>
    <property type="match status" value="1"/>
</dbReference>
<dbReference type="FunFam" id="2.60.40.1170:FF:000028">
    <property type="entry name" value="Coatomer subunit delta"/>
    <property type="match status" value="1"/>
</dbReference>
<dbReference type="EnsemblPlants" id="Pp3c23_8750V3.1">
    <property type="protein sequence ID" value="Pp3c23_8750V3.1"/>
    <property type="gene ID" value="Pp3c23_8750"/>
</dbReference>
<keyword evidence="3 10" id="KW-0813">Transport</keyword>